<keyword evidence="1" id="KW-0812">Transmembrane</keyword>
<gene>
    <name evidence="2" type="ORF">HYW89_02020</name>
</gene>
<feature type="transmembrane region" description="Helical" evidence="1">
    <location>
        <begin position="7"/>
        <end position="24"/>
    </location>
</feature>
<accession>A0A7T5RL29</accession>
<dbReference type="AlphaFoldDB" id="A0A7T5RL29"/>
<organism evidence="2 3">
    <name type="scientific">Candidatus Sungiibacteriota bacterium</name>
    <dbReference type="NCBI Taxonomy" id="2750080"/>
    <lineage>
        <taxon>Bacteria</taxon>
        <taxon>Candidatus Sungiibacteriota</taxon>
    </lineage>
</organism>
<keyword evidence="1" id="KW-0472">Membrane</keyword>
<keyword evidence="1" id="KW-1133">Transmembrane helix</keyword>
<sequence length="89" mass="9977">MTKQTTLLIIVFIIIVAATGYLWFGLSGPAVENAGGEEFSVRLAELRRLKNLQLDTSVLEDQFFRSLELPQETPLPEVKIGRINPFAPF</sequence>
<evidence type="ECO:0000256" key="1">
    <source>
        <dbReference type="SAM" id="Phobius"/>
    </source>
</evidence>
<evidence type="ECO:0000313" key="2">
    <source>
        <dbReference type="EMBL" id="QQG45675.1"/>
    </source>
</evidence>
<proteinExistence type="predicted"/>
<evidence type="ECO:0000313" key="3">
    <source>
        <dbReference type="Proteomes" id="UP000595618"/>
    </source>
</evidence>
<dbReference type="EMBL" id="CP066690">
    <property type="protein sequence ID" value="QQG45675.1"/>
    <property type="molecule type" value="Genomic_DNA"/>
</dbReference>
<reference evidence="2 3" key="1">
    <citation type="submission" date="2020-07" db="EMBL/GenBank/DDBJ databases">
        <title>Huge and variable diversity of episymbiotic CPR bacteria and DPANN archaea in groundwater ecosystems.</title>
        <authorList>
            <person name="He C.Y."/>
            <person name="Keren R."/>
            <person name="Whittaker M."/>
            <person name="Farag I.F."/>
            <person name="Doudna J."/>
            <person name="Cate J.H.D."/>
            <person name="Banfield J.F."/>
        </authorList>
    </citation>
    <scope>NUCLEOTIDE SEQUENCE [LARGE SCALE GENOMIC DNA]</scope>
    <source>
        <strain evidence="2">NC_groundwater_541_Ag_S-0.1um_46_50</strain>
    </source>
</reference>
<dbReference type="Proteomes" id="UP000595618">
    <property type="component" value="Chromosome"/>
</dbReference>
<name>A0A7T5RL29_9BACT</name>
<protein>
    <submittedName>
        <fullName evidence="2">Uncharacterized protein</fullName>
    </submittedName>
</protein>